<evidence type="ECO:0000313" key="2">
    <source>
        <dbReference type="Proteomes" id="UP001341840"/>
    </source>
</evidence>
<gene>
    <name evidence="1" type="ORF">PIB30_114262</name>
</gene>
<name>A0ABU6S1I9_9FABA</name>
<proteinExistence type="predicted"/>
<sequence>MEQPQARDVVKGPPPPKVPTLRGLKKRWMVLPRNADAELMRFSIFPRLQATLTAFFLGAHSS</sequence>
<comment type="caution">
    <text evidence="1">The sequence shown here is derived from an EMBL/GenBank/DDBJ whole genome shotgun (WGS) entry which is preliminary data.</text>
</comment>
<keyword evidence="2" id="KW-1185">Reference proteome</keyword>
<reference evidence="1 2" key="1">
    <citation type="journal article" date="2023" name="Plants (Basel)">
        <title>Bridging the Gap: Combining Genomics and Transcriptomics Approaches to Understand Stylosanthes scabra, an Orphan Legume from the Brazilian Caatinga.</title>
        <authorList>
            <person name="Ferreira-Neto J.R.C."/>
            <person name="da Silva M.D."/>
            <person name="Binneck E."/>
            <person name="de Melo N.F."/>
            <person name="da Silva R.H."/>
            <person name="de Melo A.L.T.M."/>
            <person name="Pandolfi V."/>
            <person name="Bustamante F.O."/>
            <person name="Brasileiro-Vidal A.C."/>
            <person name="Benko-Iseppon A.M."/>
        </authorList>
    </citation>
    <scope>NUCLEOTIDE SEQUENCE [LARGE SCALE GENOMIC DNA]</scope>
    <source>
        <tissue evidence="1">Leaves</tissue>
    </source>
</reference>
<protein>
    <submittedName>
        <fullName evidence="1">Uncharacterized protein</fullName>
    </submittedName>
</protein>
<dbReference type="Proteomes" id="UP001341840">
    <property type="component" value="Unassembled WGS sequence"/>
</dbReference>
<dbReference type="EMBL" id="JASCZI010040444">
    <property type="protein sequence ID" value="MED6130049.1"/>
    <property type="molecule type" value="Genomic_DNA"/>
</dbReference>
<accession>A0ABU6S1I9</accession>
<feature type="non-terminal residue" evidence="1">
    <location>
        <position position="62"/>
    </location>
</feature>
<organism evidence="1 2">
    <name type="scientific">Stylosanthes scabra</name>
    <dbReference type="NCBI Taxonomy" id="79078"/>
    <lineage>
        <taxon>Eukaryota</taxon>
        <taxon>Viridiplantae</taxon>
        <taxon>Streptophyta</taxon>
        <taxon>Embryophyta</taxon>
        <taxon>Tracheophyta</taxon>
        <taxon>Spermatophyta</taxon>
        <taxon>Magnoliopsida</taxon>
        <taxon>eudicotyledons</taxon>
        <taxon>Gunneridae</taxon>
        <taxon>Pentapetalae</taxon>
        <taxon>rosids</taxon>
        <taxon>fabids</taxon>
        <taxon>Fabales</taxon>
        <taxon>Fabaceae</taxon>
        <taxon>Papilionoideae</taxon>
        <taxon>50 kb inversion clade</taxon>
        <taxon>dalbergioids sensu lato</taxon>
        <taxon>Dalbergieae</taxon>
        <taxon>Pterocarpus clade</taxon>
        <taxon>Stylosanthes</taxon>
    </lineage>
</organism>
<evidence type="ECO:0000313" key="1">
    <source>
        <dbReference type="EMBL" id="MED6130049.1"/>
    </source>
</evidence>